<dbReference type="PANTHER" id="PTHR42759">
    <property type="entry name" value="MOXR FAMILY PROTEIN"/>
    <property type="match status" value="1"/>
</dbReference>
<dbReference type="InterPro" id="IPR011703">
    <property type="entry name" value="ATPase_AAA-3"/>
</dbReference>
<evidence type="ECO:0000256" key="3">
    <source>
        <dbReference type="ARBA" id="ARBA00061607"/>
    </source>
</evidence>
<dbReference type="PIRSF" id="PIRSF002849">
    <property type="entry name" value="AAA_ATPase_chaperone_MoxR_prd"/>
    <property type="match status" value="1"/>
</dbReference>
<keyword evidence="2" id="KW-0067">ATP-binding</keyword>
<feature type="domain" description="ATPase AAA-3" evidence="4">
    <location>
        <begin position="44"/>
        <end position="173"/>
    </location>
</feature>
<dbReference type="Pfam" id="PF07726">
    <property type="entry name" value="AAA_3"/>
    <property type="match status" value="1"/>
</dbReference>
<evidence type="ECO:0000256" key="2">
    <source>
        <dbReference type="ARBA" id="ARBA00022840"/>
    </source>
</evidence>
<accession>A0A1M7M795</accession>
<dbReference type="STRING" id="946677.SAMN05444484_11193"/>
<gene>
    <name evidence="6" type="ORF">SAMN05444484_11193</name>
</gene>
<dbReference type="InterPro" id="IPR050764">
    <property type="entry name" value="CbbQ/NirQ/NorQ/GpvN"/>
</dbReference>
<dbReference type="Pfam" id="PF17863">
    <property type="entry name" value="AAA_lid_2"/>
    <property type="match status" value="1"/>
</dbReference>
<feature type="domain" description="ChlI/MoxR AAA lid" evidence="5">
    <location>
        <begin position="248"/>
        <end position="315"/>
    </location>
</feature>
<evidence type="ECO:0000313" key="7">
    <source>
        <dbReference type="Proteomes" id="UP000184028"/>
    </source>
</evidence>
<name>A0A1M7M795_9FLAO</name>
<keyword evidence="1" id="KW-0547">Nucleotide-binding</keyword>
<evidence type="ECO:0000313" key="6">
    <source>
        <dbReference type="EMBL" id="SHM86136.1"/>
    </source>
</evidence>
<dbReference type="EMBL" id="FRBT01000011">
    <property type="protein sequence ID" value="SHM86136.1"/>
    <property type="molecule type" value="Genomic_DNA"/>
</dbReference>
<dbReference type="InterPro" id="IPR027417">
    <property type="entry name" value="P-loop_NTPase"/>
</dbReference>
<dbReference type="FunFam" id="3.40.50.300:FF:000640">
    <property type="entry name" value="MoxR family ATPase"/>
    <property type="match status" value="1"/>
</dbReference>
<organism evidence="6 7">
    <name type="scientific">Flavobacterium chilense</name>
    <dbReference type="NCBI Taxonomy" id="946677"/>
    <lineage>
        <taxon>Bacteria</taxon>
        <taxon>Pseudomonadati</taxon>
        <taxon>Bacteroidota</taxon>
        <taxon>Flavobacteriia</taxon>
        <taxon>Flavobacteriales</taxon>
        <taxon>Flavobacteriaceae</taxon>
        <taxon>Flavobacterium</taxon>
    </lineage>
</organism>
<dbReference type="InterPro" id="IPR041628">
    <property type="entry name" value="ChlI/MoxR_AAA_lid"/>
</dbReference>
<dbReference type="PANTHER" id="PTHR42759:SF1">
    <property type="entry name" value="MAGNESIUM-CHELATASE SUBUNIT CHLD"/>
    <property type="match status" value="1"/>
</dbReference>
<evidence type="ECO:0000256" key="1">
    <source>
        <dbReference type="ARBA" id="ARBA00022741"/>
    </source>
</evidence>
<dbReference type="Proteomes" id="UP000184028">
    <property type="component" value="Unassembled WGS sequence"/>
</dbReference>
<sequence length="317" mass="35406">MSDVAAIHNLVQKRNELKNEIAKIIVGQDAVVDQILLCIFSGGHALLIGVPGLAKTLMINTLAQALGLDFKRIQFTPDLMPSDILGSEILDENRHFKFIKGPIFSNIILADEINRTPPKTQAALLEAMQERSVTIAGQNYKLDLPYFVLATQNPIEQEGTYPLPEAQLDRFMFAIKLEYPTFEEEVKVVKQTTSDNKVEIKPLFTAQEIIDFQHLIRRIPVADNVIEYAVTLVSKTRPDNSLSNDFVKNYLDWGAGPRASQNLILAAKAHAAFNGKFSPDIEDVKAVATGILRHRIIKNYKADAEGITEEIIIQKLM</sequence>
<keyword evidence="7" id="KW-1185">Reference proteome</keyword>
<proteinExistence type="inferred from homology"/>
<dbReference type="Gene3D" id="1.10.8.80">
    <property type="entry name" value="Magnesium chelatase subunit I, C-Terminal domain"/>
    <property type="match status" value="1"/>
</dbReference>
<dbReference type="GO" id="GO:0005524">
    <property type="term" value="F:ATP binding"/>
    <property type="evidence" value="ECO:0007669"/>
    <property type="project" value="UniProtKB-KW"/>
</dbReference>
<dbReference type="CDD" id="cd00009">
    <property type="entry name" value="AAA"/>
    <property type="match status" value="1"/>
</dbReference>
<protein>
    <submittedName>
        <fullName evidence="6">MoxR-like ATPase</fullName>
    </submittedName>
</protein>
<evidence type="ECO:0000259" key="5">
    <source>
        <dbReference type="Pfam" id="PF17863"/>
    </source>
</evidence>
<dbReference type="GO" id="GO:0016887">
    <property type="term" value="F:ATP hydrolysis activity"/>
    <property type="evidence" value="ECO:0007669"/>
    <property type="project" value="InterPro"/>
</dbReference>
<comment type="similarity">
    <text evidence="3">Belongs to the MoxR family.</text>
</comment>
<dbReference type="AlphaFoldDB" id="A0A1M7M795"/>
<evidence type="ECO:0000259" key="4">
    <source>
        <dbReference type="Pfam" id="PF07726"/>
    </source>
</evidence>
<dbReference type="OrthoDB" id="9808397at2"/>
<dbReference type="RefSeq" id="WP_068845411.1">
    <property type="nucleotide sequence ID" value="NZ_FRBT01000011.1"/>
</dbReference>
<dbReference type="SUPFAM" id="SSF52540">
    <property type="entry name" value="P-loop containing nucleoside triphosphate hydrolases"/>
    <property type="match status" value="1"/>
</dbReference>
<dbReference type="Gene3D" id="3.40.50.300">
    <property type="entry name" value="P-loop containing nucleotide triphosphate hydrolases"/>
    <property type="match status" value="1"/>
</dbReference>
<reference evidence="7" key="1">
    <citation type="submission" date="2016-11" db="EMBL/GenBank/DDBJ databases">
        <authorList>
            <person name="Varghese N."/>
            <person name="Submissions S."/>
        </authorList>
    </citation>
    <scope>NUCLEOTIDE SEQUENCE [LARGE SCALE GENOMIC DNA]</scope>
    <source>
        <strain evidence="7">DSM 24724</strain>
    </source>
</reference>